<dbReference type="InterPro" id="IPR043573">
    <property type="entry name" value="Fig4-like"/>
</dbReference>
<accession>A0A3M7QG13</accession>
<keyword evidence="3" id="KW-0472">Membrane</keyword>
<dbReference type="EMBL" id="REGN01006346">
    <property type="protein sequence ID" value="RNA09895.1"/>
    <property type="molecule type" value="Genomic_DNA"/>
</dbReference>
<gene>
    <name evidence="5" type="ORF">BpHYR1_039703</name>
</gene>
<keyword evidence="2" id="KW-0378">Hydrolase</keyword>
<sequence length="266" mass="30135">MNKFGCTVFVTLIARRSQKYARTRFLKRGGTSEGYVANEVETEQIVHNGSISSFEKGYFTSFVHTRGSTPCFWSQDPKAVPKPPIVIGIVDPFATVAARHFKRLFSRFVAPLIILNLVKMREKKPQESILANNDKGNVMRKLFEIAESFISKTKFFKNFDNILSNEKEYRKYDFQRVNCVDCLDRTNTAMYVIGKCALAHQLYALGILSTPSFGVESLCEKMLIDLYEKCGDAIAQQYGGSQLVQRVDTYGKNSIASQSRDMILVL</sequence>
<proteinExistence type="predicted"/>
<comment type="subcellular location">
    <subcellularLocation>
        <location evidence="1">Endomembrane system</location>
    </subcellularLocation>
</comment>
<evidence type="ECO:0000313" key="5">
    <source>
        <dbReference type="EMBL" id="RNA09895.1"/>
    </source>
</evidence>
<protein>
    <submittedName>
        <fullName evidence="5">Polyphosphoinositide phosphatase</fullName>
    </submittedName>
</protein>
<dbReference type="InterPro" id="IPR002013">
    <property type="entry name" value="SAC_dom"/>
</dbReference>
<feature type="domain" description="SAC" evidence="4">
    <location>
        <begin position="1"/>
        <end position="240"/>
    </location>
</feature>
<dbReference type="GO" id="GO:0046856">
    <property type="term" value="P:phosphatidylinositol dephosphorylation"/>
    <property type="evidence" value="ECO:0007669"/>
    <property type="project" value="InterPro"/>
</dbReference>
<evidence type="ECO:0000313" key="6">
    <source>
        <dbReference type="Proteomes" id="UP000276133"/>
    </source>
</evidence>
<dbReference type="Proteomes" id="UP000276133">
    <property type="component" value="Unassembled WGS sequence"/>
</dbReference>
<evidence type="ECO:0000256" key="2">
    <source>
        <dbReference type="ARBA" id="ARBA00022801"/>
    </source>
</evidence>
<dbReference type="PANTHER" id="PTHR45738:SF5">
    <property type="entry name" value="POLYPHOSPHOINOSITIDE PHOSPHATASE"/>
    <property type="match status" value="1"/>
</dbReference>
<dbReference type="Pfam" id="PF02383">
    <property type="entry name" value="Syja_N"/>
    <property type="match status" value="1"/>
</dbReference>
<comment type="caution">
    <text evidence="5">The sequence shown here is derived from an EMBL/GenBank/DDBJ whole genome shotgun (WGS) entry which is preliminary data.</text>
</comment>
<dbReference type="AlphaFoldDB" id="A0A3M7QG13"/>
<name>A0A3M7QG13_BRAPC</name>
<evidence type="ECO:0000256" key="1">
    <source>
        <dbReference type="ARBA" id="ARBA00004308"/>
    </source>
</evidence>
<dbReference type="GO" id="GO:0043813">
    <property type="term" value="F:phosphatidylinositol-3,5-bisphosphate 5-phosphatase activity"/>
    <property type="evidence" value="ECO:0007669"/>
    <property type="project" value="InterPro"/>
</dbReference>
<reference evidence="5 6" key="1">
    <citation type="journal article" date="2018" name="Sci. Rep.">
        <title>Genomic signatures of local adaptation to the degree of environmental predictability in rotifers.</title>
        <authorList>
            <person name="Franch-Gras L."/>
            <person name="Hahn C."/>
            <person name="Garcia-Roger E.M."/>
            <person name="Carmona M.J."/>
            <person name="Serra M."/>
            <person name="Gomez A."/>
        </authorList>
    </citation>
    <scope>NUCLEOTIDE SEQUENCE [LARGE SCALE GENOMIC DNA]</scope>
    <source>
        <strain evidence="5">HYR1</strain>
    </source>
</reference>
<evidence type="ECO:0000259" key="4">
    <source>
        <dbReference type="PROSITE" id="PS50275"/>
    </source>
</evidence>
<keyword evidence="6" id="KW-1185">Reference proteome</keyword>
<organism evidence="5 6">
    <name type="scientific">Brachionus plicatilis</name>
    <name type="common">Marine rotifer</name>
    <name type="synonym">Brachionus muelleri</name>
    <dbReference type="NCBI Taxonomy" id="10195"/>
    <lineage>
        <taxon>Eukaryota</taxon>
        <taxon>Metazoa</taxon>
        <taxon>Spiralia</taxon>
        <taxon>Gnathifera</taxon>
        <taxon>Rotifera</taxon>
        <taxon>Eurotatoria</taxon>
        <taxon>Monogononta</taxon>
        <taxon>Pseudotrocha</taxon>
        <taxon>Ploima</taxon>
        <taxon>Brachionidae</taxon>
        <taxon>Brachionus</taxon>
    </lineage>
</organism>
<dbReference type="GO" id="GO:0012505">
    <property type="term" value="C:endomembrane system"/>
    <property type="evidence" value="ECO:0007669"/>
    <property type="project" value="UniProtKB-SubCell"/>
</dbReference>
<dbReference type="PROSITE" id="PS50275">
    <property type="entry name" value="SAC"/>
    <property type="match status" value="1"/>
</dbReference>
<dbReference type="PANTHER" id="PTHR45738">
    <property type="entry name" value="POLYPHOSPHOINOSITIDE PHOSPHATASE"/>
    <property type="match status" value="1"/>
</dbReference>
<dbReference type="STRING" id="10195.A0A3M7QG13"/>
<evidence type="ECO:0000256" key="3">
    <source>
        <dbReference type="ARBA" id="ARBA00023136"/>
    </source>
</evidence>
<dbReference type="OrthoDB" id="405996at2759"/>